<feature type="non-terminal residue" evidence="2">
    <location>
        <position position="508"/>
    </location>
</feature>
<dbReference type="EMBL" id="NHOQ01000034">
    <property type="protein sequence ID" value="PWA33578.1"/>
    <property type="molecule type" value="Genomic_DNA"/>
</dbReference>
<evidence type="ECO:0000313" key="2">
    <source>
        <dbReference type="EMBL" id="PWA33578.1"/>
    </source>
</evidence>
<dbReference type="Pfam" id="PF15093">
    <property type="entry name" value="SPMIP4-like"/>
    <property type="match status" value="1"/>
</dbReference>
<organism evidence="2 3">
    <name type="scientific">Gambusia affinis</name>
    <name type="common">Western mosquitofish</name>
    <name type="synonym">Heterandria affinis</name>
    <dbReference type="NCBI Taxonomy" id="33528"/>
    <lineage>
        <taxon>Eukaryota</taxon>
        <taxon>Metazoa</taxon>
        <taxon>Chordata</taxon>
        <taxon>Craniata</taxon>
        <taxon>Vertebrata</taxon>
        <taxon>Euteleostomi</taxon>
        <taxon>Actinopterygii</taxon>
        <taxon>Neopterygii</taxon>
        <taxon>Teleostei</taxon>
        <taxon>Neoteleostei</taxon>
        <taxon>Acanthomorphata</taxon>
        <taxon>Ovalentaria</taxon>
        <taxon>Atherinomorphae</taxon>
        <taxon>Cyprinodontiformes</taxon>
        <taxon>Poeciliidae</taxon>
        <taxon>Poeciliinae</taxon>
        <taxon>Gambusia</taxon>
    </lineage>
</organism>
<feature type="compositionally biased region" description="Polar residues" evidence="1">
    <location>
        <begin position="246"/>
        <end position="256"/>
    </location>
</feature>
<name>A0A315WDS7_GAMAF</name>
<protein>
    <submittedName>
        <fullName evidence="2">Uncharacterized protein</fullName>
    </submittedName>
</protein>
<keyword evidence="3" id="KW-1185">Reference proteome</keyword>
<proteinExistence type="predicted"/>
<dbReference type="AlphaFoldDB" id="A0A315WDS7"/>
<dbReference type="PANTHER" id="PTHR31393:SF2">
    <property type="entry name" value="CHROMOSOME 7 OPEN READING FRAME 31"/>
    <property type="match status" value="1"/>
</dbReference>
<dbReference type="InterPro" id="IPR027886">
    <property type="entry name" value="SPMIP4"/>
</dbReference>
<evidence type="ECO:0000256" key="1">
    <source>
        <dbReference type="SAM" id="MobiDB-lite"/>
    </source>
</evidence>
<reference evidence="2 3" key="1">
    <citation type="journal article" date="2018" name="G3 (Bethesda)">
        <title>A High-Quality Reference Genome for the Invasive Mosquitofish Gambusia affinis Using a Chicago Library.</title>
        <authorList>
            <person name="Hoffberg S.L."/>
            <person name="Troendle N.J."/>
            <person name="Glenn T.C."/>
            <person name="Mahmud O."/>
            <person name="Louha S."/>
            <person name="Chalopin D."/>
            <person name="Bennetzen J.L."/>
            <person name="Mauricio R."/>
        </authorList>
    </citation>
    <scope>NUCLEOTIDE SEQUENCE [LARGE SCALE GENOMIC DNA]</scope>
    <source>
        <strain evidence="2">NE01/NJP1002.9</strain>
        <tissue evidence="2">Muscle</tissue>
    </source>
</reference>
<dbReference type="GO" id="GO:0005813">
    <property type="term" value="C:centrosome"/>
    <property type="evidence" value="ECO:0007669"/>
    <property type="project" value="TreeGrafter"/>
</dbReference>
<dbReference type="PANTHER" id="PTHR31393">
    <property type="entry name" value="C5ORF31"/>
    <property type="match status" value="1"/>
</dbReference>
<sequence>MEERYLRRHVSTQPCHTSTVRKKSNVRLNDQLVPKPTDVNLFERMIKTTTLKEHPYSSHISRFAMFPSFLSPDDPERGVRAASQSFKNPLIPNKPPDVTLLSKTIGGPYRHEILENPIKSRKTDVSWKEENGFLDHSKPAKGKKQIFYPAPPKTILPNPKLRHWDLSLSERTSNILRNLERKLWITSYQMDFTGSGPANPLNTDDFKEKISSLTGINSHAAPLRESSCPVFVPSKPKGGRRRRLQTKQSDSPNFAGLQMSNVNQSTAPSYIYQNQPQELMANYNKATDMSQTGHSQSESKTGLIDVQHTDPSLEILQQRAVDHGRERENRKIRFNESLMQESESKSSEGATVHLSNTQQFNLSRESSFQREAKVKTETNSMEELQKEDPQIKKQPLRVGNPLRSELHDALSNKEDKKTNGSELLSSLPNVSILPRRSVFLGIPTNSFETAGRTGTNLTLLDLQNSFSKSEAHQRFNNSITHAAVDLRDNVVTGKRHNFYGINCNHIHG</sequence>
<feature type="region of interest" description="Disordered" evidence="1">
    <location>
        <begin position="233"/>
        <end position="256"/>
    </location>
</feature>
<evidence type="ECO:0000313" key="3">
    <source>
        <dbReference type="Proteomes" id="UP000250572"/>
    </source>
</evidence>
<feature type="compositionally biased region" description="Polar residues" evidence="1">
    <location>
        <begin position="337"/>
        <end position="366"/>
    </location>
</feature>
<dbReference type="STRING" id="33528.ENSGAFP00000008492"/>
<accession>A0A315WDS7</accession>
<dbReference type="Proteomes" id="UP000250572">
    <property type="component" value="Unassembled WGS sequence"/>
</dbReference>
<feature type="compositionally biased region" description="Basic and acidic residues" evidence="1">
    <location>
        <begin position="321"/>
        <end position="334"/>
    </location>
</feature>
<feature type="region of interest" description="Disordered" evidence="1">
    <location>
        <begin position="321"/>
        <end position="399"/>
    </location>
</feature>
<comment type="caution">
    <text evidence="2">The sequence shown here is derived from an EMBL/GenBank/DDBJ whole genome shotgun (WGS) entry which is preliminary data.</text>
</comment>
<feature type="compositionally biased region" description="Basic and acidic residues" evidence="1">
    <location>
        <begin position="367"/>
        <end position="376"/>
    </location>
</feature>
<gene>
    <name evidence="2" type="ORF">CCH79_00007632</name>
</gene>